<reference evidence="2" key="1">
    <citation type="journal article" date="2022" name="Mol. Ecol. Resour.">
        <title>The genomes of chicory, endive, great burdock and yacon provide insights into Asteraceae palaeo-polyploidization history and plant inulin production.</title>
        <authorList>
            <person name="Fan W."/>
            <person name="Wang S."/>
            <person name="Wang H."/>
            <person name="Wang A."/>
            <person name="Jiang F."/>
            <person name="Liu H."/>
            <person name="Zhao H."/>
            <person name="Xu D."/>
            <person name="Zhang Y."/>
        </authorList>
    </citation>
    <scope>NUCLEOTIDE SEQUENCE [LARGE SCALE GENOMIC DNA]</scope>
    <source>
        <strain evidence="2">cv. Niubang</strain>
    </source>
</reference>
<keyword evidence="2" id="KW-1185">Reference proteome</keyword>
<sequence>MATKSNKPPSVYLTNLDEVKQVFSRFDVNGDGKISTVDLVDVMKALGSDTSLDEVNRIMADIDNDCDGVISLEEIAGFCKGKSGEEDDDGGMKELQDAFELYDLNKNGLKLEIVNYLVSNTMILKLEEGICLICGKPYINNQILIRCPPPTPGGDFFNGDESRRSYPFSDDLQHHHIIAITTAHHPHPPVSPSFPSHILPVE</sequence>
<accession>A0ACB9CQ90</accession>
<evidence type="ECO:0000313" key="2">
    <source>
        <dbReference type="Proteomes" id="UP001055879"/>
    </source>
</evidence>
<proteinExistence type="predicted"/>
<gene>
    <name evidence="1" type="ORF">L6452_15887</name>
</gene>
<name>A0ACB9CQ90_ARCLA</name>
<dbReference type="Proteomes" id="UP001055879">
    <property type="component" value="Linkage Group LG04"/>
</dbReference>
<evidence type="ECO:0000313" key="1">
    <source>
        <dbReference type="EMBL" id="KAI3736348.1"/>
    </source>
</evidence>
<organism evidence="1 2">
    <name type="scientific">Arctium lappa</name>
    <name type="common">Greater burdock</name>
    <name type="synonym">Lappa major</name>
    <dbReference type="NCBI Taxonomy" id="4217"/>
    <lineage>
        <taxon>Eukaryota</taxon>
        <taxon>Viridiplantae</taxon>
        <taxon>Streptophyta</taxon>
        <taxon>Embryophyta</taxon>
        <taxon>Tracheophyta</taxon>
        <taxon>Spermatophyta</taxon>
        <taxon>Magnoliopsida</taxon>
        <taxon>eudicotyledons</taxon>
        <taxon>Gunneridae</taxon>
        <taxon>Pentapetalae</taxon>
        <taxon>asterids</taxon>
        <taxon>campanulids</taxon>
        <taxon>Asterales</taxon>
        <taxon>Asteraceae</taxon>
        <taxon>Carduoideae</taxon>
        <taxon>Cardueae</taxon>
        <taxon>Arctiinae</taxon>
        <taxon>Arctium</taxon>
    </lineage>
</organism>
<comment type="caution">
    <text evidence="1">The sequence shown here is derived from an EMBL/GenBank/DDBJ whole genome shotgun (WGS) entry which is preliminary data.</text>
</comment>
<protein>
    <submittedName>
        <fullName evidence="1">Uncharacterized protein</fullName>
    </submittedName>
</protein>
<dbReference type="EMBL" id="CM042050">
    <property type="protein sequence ID" value="KAI3736348.1"/>
    <property type="molecule type" value="Genomic_DNA"/>
</dbReference>
<reference evidence="1 2" key="2">
    <citation type="journal article" date="2022" name="Mol. Ecol. Resour.">
        <title>The genomes of chicory, endive, great burdock and yacon provide insights into Asteraceae paleo-polyploidization history and plant inulin production.</title>
        <authorList>
            <person name="Fan W."/>
            <person name="Wang S."/>
            <person name="Wang H."/>
            <person name="Wang A."/>
            <person name="Jiang F."/>
            <person name="Liu H."/>
            <person name="Zhao H."/>
            <person name="Xu D."/>
            <person name="Zhang Y."/>
        </authorList>
    </citation>
    <scope>NUCLEOTIDE SEQUENCE [LARGE SCALE GENOMIC DNA]</scope>
    <source>
        <strain evidence="2">cv. Niubang</strain>
    </source>
</reference>